<gene>
    <name evidence="5" type="ORF">METZ01_LOCUS142271</name>
</gene>
<evidence type="ECO:0000259" key="4">
    <source>
        <dbReference type="Pfam" id="PF00005"/>
    </source>
</evidence>
<feature type="non-terminal residue" evidence="5">
    <location>
        <position position="1"/>
    </location>
</feature>
<dbReference type="AlphaFoldDB" id="A0A381ZL25"/>
<reference evidence="5" key="1">
    <citation type="submission" date="2018-05" db="EMBL/GenBank/DDBJ databases">
        <authorList>
            <person name="Lanie J.A."/>
            <person name="Ng W.-L."/>
            <person name="Kazmierczak K.M."/>
            <person name="Andrzejewski T.M."/>
            <person name="Davidsen T.M."/>
            <person name="Wayne K.J."/>
            <person name="Tettelin H."/>
            <person name="Glass J.I."/>
            <person name="Rusch D."/>
            <person name="Podicherti R."/>
            <person name="Tsui H.-C.T."/>
            <person name="Winkler M.E."/>
        </authorList>
    </citation>
    <scope>NUCLEOTIDE SEQUENCE</scope>
</reference>
<proteinExistence type="predicted"/>
<dbReference type="PANTHER" id="PTHR42939">
    <property type="entry name" value="ABC TRANSPORTER ATP-BINDING PROTEIN ALBC-RELATED"/>
    <property type="match status" value="1"/>
</dbReference>
<evidence type="ECO:0000256" key="1">
    <source>
        <dbReference type="ARBA" id="ARBA00022448"/>
    </source>
</evidence>
<protein>
    <recommendedName>
        <fullName evidence="4">ABC transporter domain-containing protein</fullName>
    </recommendedName>
</protein>
<feature type="domain" description="ABC transporter" evidence="4">
    <location>
        <begin position="21"/>
        <end position="120"/>
    </location>
</feature>
<dbReference type="InterPro" id="IPR051782">
    <property type="entry name" value="ABC_Transporter_VariousFunc"/>
</dbReference>
<sequence length="121" mass="12678">VTTALAEVRNVSKWFGPVMALNGVSLEIGSGITGLVGPNGAGKTTLLRLLTGQIKPSLGGIDVCGRDAWSARAKDHIGLCPFGDATWDELSGRKLMRVTAGLRGFTGAEARRRAESVLETV</sequence>
<keyword evidence="3" id="KW-0067">ATP-binding</keyword>
<keyword evidence="1" id="KW-0813">Transport</keyword>
<evidence type="ECO:0000256" key="2">
    <source>
        <dbReference type="ARBA" id="ARBA00022741"/>
    </source>
</evidence>
<dbReference type="InterPro" id="IPR003439">
    <property type="entry name" value="ABC_transporter-like_ATP-bd"/>
</dbReference>
<evidence type="ECO:0000256" key="3">
    <source>
        <dbReference type="ARBA" id="ARBA00022840"/>
    </source>
</evidence>
<evidence type="ECO:0000313" key="5">
    <source>
        <dbReference type="EMBL" id="SVA89417.1"/>
    </source>
</evidence>
<dbReference type="GO" id="GO:0016887">
    <property type="term" value="F:ATP hydrolysis activity"/>
    <property type="evidence" value="ECO:0007669"/>
    <property type="project" value="InterPro"/>
</dbReference>
<organism evidence="5">
    <name type="scientific">marine metagenome</name>
    <dbReference type="NCBI Taxonomy" id="408172"/>
    <lineage>
        <taxon>unclassified sequences</taxon>
        <taxon>metagenomes</taxon>
        <taxon>ecological metagenomes</taxon>
    </lineage>
</organism>
<dbReference type="EMBL" id="UINC01021578">
    <property type="protein sequence ID" value="SVA89417.1"/>
    <property type="molecule type" value="Genomic_DNA"/>
</dbReference>
<dbReference type="PANTHER" id="PTHR42939:SF1">
    <property type="entry name" value="ABC TRANSPORTER ATP-BINDING PROTEIN ALBC-RELATED"/>
    <property type="match status" value="1"/>
</dbReference>
<dbReference type="Gene3D" id="3.40.50.300">
    <property type="entry name" value="P-loop containing nucleotide triphosphate hydrolases"/>
    <property type="match status" value="1"/>
</dbReference>
<name>A0A381ZL25_9ZZZZ</name>
<dbReference type="InterPro" id="IPR027417">
    <property type="entry name" value="P-loop_NTPase"/>
</dbReference>
<feature type="non-terminal residue" evidence="5">
    <location>
        <position position="121"/>
    </location>
</feature>
<dbReference type="Pfam" id="PF00005">
    <property type="entry name" value="ABC_tran"/>
    <property type="match status" value="1"/>
</dbReference>
<dbReference type="GO" id="GO:0005524">
    <property type="term" value="F:ATP binding"/>
    <property type="evidence" value="ECO:0007669"/>
    <property type="project" value="UniProtKB-KW"/>
</dbReference>
<accession>A0A381ZL25</accession>
<keyword evidence="2" id="KW-0547">Nucleotide-binding</keyword>
<dbReference type="SUPFAM" id="SSF52540">
    <property type="entry name" value="P-loop containing nucleoside triphosphate hydrolases"/>
    <property type="match status" value="2"/>
</dbReference>